<evidence type="ECO:0000313" key="8">
    <source>
        <dbReference type="Proteomes" id="UP000182624"/>
    </source>
</evidence>
<dbReference type="Proteomes" id="UP000182624">
    <property type="component" value="Unassembled WGS sequence"/>
</dbReference>
<feature type="domain" description="Carbohydrate kinase PfkB" evidence="6">
    <location>
        <begin position="6"/>
        <end position="311"/>
    </location>
</feature>
<name>A0A1I5XJK3_9FIRM</name>
<dbReference type="AlphaFoldDB" id="A0A1I5XJK3"/>
<evidence type="ECO:0000256" key="2">
    <source>
        <dbReference type="ARBA" id="ARBA00022679"/>
    </source>
</evidence>
<dbReference type="Pfam" id="PF00294">
    <property type="entry name" value="PfkB"/>
    <property type="match status" value="1"/>
</dbReference>
<keyword evidence="4 7" id="KW-0418">Kinase</keyword>
<dbReference type="OrthoDB" id="9813569at2"/>
<comment type="similarity">
    <text evidence="1">Belongs to the carbohydrate kinase PfkB family.</text>
</comment>
<reference evidence="8" key="1">
    <citation type="submission" date="2016-10" db="EMBL/GenBank/DDBJ databases">
        <authorList>
            <person name="Varghese N."/>
            <person name="Submissions S."/>
        </authorList>
    </citation>
    <scope>NUCLEOTIDE SEQUENCE [LARGE SCALE GENOMIC DNA]</scope>
    <source>
        <strain evidence="8">P18</strain>
    </source>
</reference>
<dbReference type="CDD" id="cd01167">
    <property type="entry name" value="bac_FRK"/>
    <property type="match status" value="1"/>
</dbReference>
<proteinExistence type="inferred from homology"/>
<sequence length="322" mass="34867">MNKKIDVVALGELLIDFTGSGESTQGNPLFEANPGGAPCNVLSMLQNLGNSTAFIGKVGDDFFGRLLAERISKQGISTKGLTFDKEVHTTLAFVNKLPNGDRDFSFYRKPGADMMLSIEDILANKSLIENADIFHFGTLSMTDAAVRKATELAVDIAKKAGCLISFDPNYRAPLWESEDKALEAIEYGLKNCDILKISDNEVELVTGISDIQAGAERIKREFGISLVFATLGPDGSMALYKDMVIKKEGYLNPDTIETTGAGDTFCACAIDYVHKKGINELTKDGLFECLDFANAAASIITTRKGALSVMPSKEEVEAFLCQ</sequence>
<evidence type="ECO:0000259" key="6">
    <source>
        <dbReference type="Pfam" id="PF00294"/>
    </source>
</evidence>
<dbReference type="PANTHER" id="PTHR43085:SF1">
    <property type="entry name" value="PSEUDOURIDINE KINASE-RELATED"/>
    <property type="match status" value="1"/>
</dbReference>
<keyword evidence="8" id="KW-1185">Reference proteome</keyword>
<keyword evidence="5" id="KW-0067">ATP-binding</keyword>
<gene>
    <name evidence="7" type="ORF">SAMN04487928_13334</name>
</gene>
<dbReference type="GO" id="GO:0005524">
    <property type="term" value="F:ATP binding"/>
    <property type="evidence" value="ECO:0007669"/>
    <property type="project" value="UniProtKB-KW"/>
</dbReference>
<evidence type="ECO:0000256" key="5">
    <source>
        <dbReference type="ARBA" id="ARBA00022840"/>
    </source>
</evidence>
<dbReference type="SUPFAM" id="SSF53613">
    <property type="entry name" value="Ribokinase-like"/>
    <property type="match status" value="1"/>
</dbReference>
<evidence type="ECO:0000256" key="1">
    <source>
        <dbReference type="ARBA" id="ARBA00010688"/>
    </source>
</evidence>
<evidence type="ECO:0000256" key="3">
    <source>
        <dbReference type="ARBA" id="ARBA00022741"/>
    </source>
</evidence>
<dbReference type="InterPro" id="IPR029056">
    <property type="entry name" value="Ribokinase-like"/>
</dbReference>
<dbReference type="InterPro" id="IPR050306">
    <property type="entry name" value="PfkB_Carbo_kinase"/>
</dbReference>
<dbReference type="EMBL" id="FOXO01000033">
    <property type="protein sequence ID" value="SFQ32128.1"/>
    <property type="molecule type" value="Genomic_DNA"/>
</dbReference>
<dbReference type="GO" id="GO:0016301">
    <property type="term" value="F:kinase activity"/>
    <property type="evidence" value="ECO:0007669"/>
    <property type="project" value="UniProtKB-KW"/>
</dbReference>
<keyword evidence="3" id="KW-0547">Nucleotide-binding</keyword>
<keyword evidence="2" id="KW-0808">Transferase</keyword>
<evidence type="ECO:0000313" key="7">
    <source>
        <dbReference type="EMBL" id="SFQ32128.1"/>
    </source>
</evidence>
<protein>
    <submittedName>
        <fullName evidence="7">Fructokinase</fullName>
    </submittedName>
</protein>
<organism evidence="7 8">
    <name type="scientific">Butyrivibrio proteoclasticus</name>
    <dbReference type="NCBI Taxonomy" id="43305"/>
    <lineage>
        <taxon>Bacteria</taxon>
        <taxon>Bacillati</taxon>
        <taxon>Bacillota</taxon>
        <taxon>Clostridia</taxon>
        <taxon>Lachnospirales</taxon>
        <taxon>Lachnospiraceae</taxon>
        <taxon>Butyrivibrio</taxon>
    </lineage>
</organism>
<evidence type="ECO:0000256" key="4">
    <source>
        <dbReference type="ARBA" id="ARBA00022777"/>
    </source>
</evidence>
<dbReference type="InterPro" id="IPR011611">
    <property type="entry name" value="PfkB_dom"/>
</dbReference>
<dbReference type="RefSeq" id="WP_083413602.1">
    <property type="nucleotide sequence ID" value="NZ_FOXO01000033.1"/>
</dbReference>
<dbReference type="PANTHER" id="PTHR43085">
    <property type="entry name" value="HEXOKINASE FAMILY MEMBER"/>
    <property type="match status" value="1"/>
</dbReference>
<dbReference type="Gene3D" id="3.40.1190.20">
    <property type="match status" value="1"/>
</dbReference>
<accession>A0A1I5XJK3</accession>